<dbReference type="RefSeq" id="WP_206007290.1">
    <property type="nucleotide sequence ID" value="NZ_CP070619.1"/>
</dbReference>
<evidence type="ECO:0000313" key="2">
    <source>
        <dbReference type="Proteomes" id="UP000662986"/>
    </source>
</evidence>
<gene>
    <name evidence="1" type="ORF">JWS13_20710</name>
</gene>
<evidence type="ECO:0000313" key="1">
    <source>
        <dbReference type="EMBL" id="QSE90876.1"/>
    </source>
</evidence>
<protein>
    <submittedName>
        <fullName evidence="1">DUF3558 domain-containing protein</fullName>
    </submittedName>
</protein>
<reference evidence="1 2" key="1">
    <citation type="journal article" date="2021" name="Microbiol. Resour. Announc.">
        <title>Complete Genome Sequences of Two Rhodococcus sp. Strains with Large and Linear Chromosomes, Isolated from Apple Rhizosphere.</title>
        <authorList>
            <person name="Benning S."/>
            <person name="Brugnone N."/>
            <person name="Siani R."/>
            <person name="Kublik S."/>
            <person name="Schloter M."/>
            <person name="Rad V."/>
        </authorList>
    </citation>
    <scope>NUCLEOTIDE SEQUENCE [LARGE SCALE GENOMIC DNA]</scope>
    <source>
        <strain evidence="1 2">R79</strain>
    </source>
</reference>
<name>A0A974ZUI0_9NOCA</name>
<accession>A0A974ZUI0</accession>
<dbReference type="EMBL" id="CP070619">
    <property type="protein sequence ID" value="QSE90876.1"/>
    <property type="molecule type" value="Genomic_DNA"/>
</dbReference>
<dbReference type="Pfam" id="PF12079">
    <property type="entry name" value="DUF3558"/>
    <property type="match status" value="1"/>
</dbReference>
<organism evidence="1 2">
    <name type="scientific">Rhodococcus pseudokoreensis</name>
    <dbReference type="NCBI Taxonomy" id="2811421"/>
    <lineage>
        <taxon>Bacteria</taxon>
        <taxon>Bacillati</taxon>
        <taxon>Actinomycetota</taxon>
        <taxon>Actinomycetes</taxon>
        <taxon>Mycobacteriales</taxon>
        <taxon>Nocardiaceae</taxon>
        <taxon>Rhodococcus</taxon>
    </lineage>
</organism>
<dbReference type="InterPro" id="IPR024520">
    <property type="entry name" value="DUF3558"/>
</dbReference>
<proteinExistence type="predicted"/>
<sequence>MASLGAIAAACTTDTEGDAVHEDTPVITYQPCDGIPADAVAQARIDAQAPVRENDKNPTSNSCRYLDRDLYYGVVVSARAESFEDIESSGRFRVLNETEIGGRRTLVSDFHGGSACTVSVDVDPGVFEIMIGYSELEDFRTVDAACGRALEVATTLSPHFPDHL</sequence>
<keyword evidence="2" id="KW-1185">Reference proteome</keyword>
<reference evidence="1 2" key="2">
    <citation type="journal article" date="2022" name="Arch. Microbiol.">
        <title>Rhodococcus pseudokoreensis sp. nov. isolated from the rhizosphere of young M26 apple rootstocks.</title>
        <authorList>
            <person name="Kampfer P."/>
            <person name="Glaeser S.P."/>
            <person name="Blom J."/>
            <person name="Wolf J."/>
            <person name="Benning S."/>
            <person name="Schloter M."/>
            <person name="Neumann-Schaal M."/>
        </authorList>
    </citation>
    <scope>NUCLEOTIDE SEQUENCE [LARGE SCALE GENOMIC DNA]</scope>
    <source>
        <strain evidence="1 2">R79</strain>
    </source>
</reference>
<dbReference type="Proteomes" id="UP000662986">
    <property type="component" value="Chromosome"/>
</dbReference>